<feature type="domain" description="EamA" evidence="2">
    <location>
        <begin position="4"/>
        <end position="136"/>
    </location>
</feature>
<proteinExistence type="predicted"/>
<dbReference type="InterPro" id="IPR000620">
    <property type="entry name" value="EamA_dom"/>
</dbReference>
<feature type="transmembrane region" description="Helical" evidence="1">
    <location>
        <begin position="33"/>
        <end position="53"/>
    </location>
</feature>
<feature type="transmembrane region" description="Helical" evidence="1">
    <location>
        <begin position="176"/>
        <end position="196"/>
    </location>
</feature>
<dbReference type="Pfam" id="PF00892">
    <property type="entry name" value="EamA"/>
    <property type="match status" value="2"/>
</dbReference>
<dbReference type="GO" id="GO:0016020">
    <property type="term" value="C:membrane"/>
    <property type="evidence" value="ECO:0007669"/>
    <property type="project" value="InterPro"/>
</dbReference>
<feature type="transmembrane region" description="Helical" evidence="1">
    <location>
        <begin position="257"/>
        <end position="278"/>
    </location>
</feature>
<keyword evidence="1" id="KW-0472">Membrane</keyword>
<dbReference type="eggNOG" id="COG0697">
    <property type="taxonomic scope" value="Bacteria"/>
</dbReference>
<dbReference type="PANTHER" id="PTHR22911">
    <property type="entry name" value="ACYL-MALONYL CONDENSING ENZYME-RELATED"/>
    <property type="match status" value="1"/>
</dbReference>
<feature type="transmembrane region" description="Helical" evidence="1">
    <location>
        <begin position="147"/>
        <end position="164"/>
    </location>
</feature>
<dbReference type="AlphaFoldDB" id="D5V527"/>
<dbReference type="RefSeq" id="WP_013134134.1">
    <property type="nucleotide sequence ID" value="NC_014166.1"/>
</dbReference>
<dbReference type="InterPro" id="IPR037185">
    <property type="entry name" value="EmrE-like"/>
</dbReference>
<keyword evidence="4" id="KW-1185">Reference proteome</keyword>
<feature type="domain" description="EamA" evidence="2">
    <location>
        <begin position="146"/>
        <end position="274"/>
    </location>
</feature>
<evidence type="ECO:0000313" key="3">
    <source>
        <dbReference type="EMBL" id="ADG91989.1"/>
    </source>
</evidence>
<keyword evidence="1" id="KW-1133">Transmembrane helix</keyword>
<accession>D5V527</accession>
<dbReference type="EMBL" id="CP001999">
    <property type="protein sequence ID" value="ADG91989.1"/>
    <property type="molecule type" value="Genomic_DNA"/>
</dbReference>
<keyword evidence="1" id="KW-0812">Transmembrane</keyword>
<dbReference type="KEGG" id="ant:Arnit_0323"/>
<evidence type="ECO:0000259" key="2">
    <source>
        <dbReference type="Pfam" id="PF00892"/>
    </source>
</evidence>
<name>D5V527_ARCNC</name>
<feature type="transmembrane region" description="Helical" evidence="1">
    <location>
        <begin position="202"/>
        <end position="220"/>
    </location>
</feature>
<dbReference type="STRING" id="572480.Arnit_0323"/>
<feature type="transmembrane region" description="Helical" evidence="1">
    <location>
        <begin position="65"/>
        <end position="86"/>
    </location>
</feature>
<dbReference type="SUPFAM" id="SSF103481">
    <property type="entry name" value="Multidrug resistance efflux transporter EmrE"/>
    <property type="match status" value="2"/>
</dbReference>
<protein>
    <recommendedName>
        <fullName evidence="2">EamA domain-containing protein</fullName>
    </recommendedName>
</protein>
<dbReference type="PANTHER" id="PTHR22911:SF76">
    <property type="entry name" value="EAMA DOMAIN-CONTAINING PROTEIN"/>
    <property type="match status" value="1"/>
</dbReference>
<evidence type="ECO:0000256" key="1">
    <source>
        <dbReference type="SAM" id="Phobius"/>
    </source>
</evidence>
<feature type="transmembrane region" description="Helical" evidence="1">
    <location>
        <begin position="232"/>
        <end position="251"/>
    </location>
</feature>
<feature type="transmembrane region" description="Helical" evidence="1">
    <location>
        <begin position="120"/>
        <end position="141"/>
    </location>
</feature>
<feature type="transmembrane region" description="Helical" evidence="1">
    <location>
        <begin position="92"/>
        <end position="113"/>
    </location>
</feature>
<reference evidence="3 4" key="1">
    <citation type="journal article" date="2010" name="Stand. Genomic Sci.">
        <title>Complete genome sequence of Arcobacter nitrofigilis type strain (CI).</title>
        <authorList>
            <person name="Pati A."/>
            <person name="Gronow S."/>
            <person name="Lapidus A."/>
            <person name="Copeland A."/>
            <person name="Glavina Del Rio T."/>
            <person name="Nolan M."/>
            <person name="Lucas S."/>
            <person name="Tice H."/>
            <person name="Cheng J.F."/>
            <person name="Han C."/>
            <person name="Chertkov O."/>
            <person name="Bruce D."/>
            <person name="Tapia R."/>
            <person name="Goodwin L."/>
            <person name="Pitluck S."/>
            <person name="Liolios K."/>
            <person name="Ivanova N."/>
            <person name="Mavromatis K."/>
            <person name="Chen A."/>
            <person name="Palaniappan K."/>
            <person name="Land M."/>
            <person name="Hauser L."/>
            <person name="Chang Y.J."/>
            <person name="Jeffries C.D."/>
            <person name="Detter J.C."/>
            <person name="Rohde M."/>
            <person name="Goker M."/>
            <person name="Bristow J."/>
            <person name="Eisen J.A."/>
            <person name="Markowitz V."/>
            <person name="Hugenholtz P."/>
            <person name="Klenk H.P."/>
            <person name="Kyrpides N.C."/>
        </authorList>
    </citation>
    <scope>NUCLEOTIDE SEQUENCE [LARGE SCALE GENOMIC DNA]</scope>
    <source>
        <strain evidence="4">ATCC 33309 / DSM 7299 / CCUG 15893 / LMG 7604 / NCTC 12251 / CI</strain>
    </source>
</reference>
<evidence type="ECO:0000313" key="4">
    <source>
        <dbReference type="Proteomes" id="UP000000939"/>
    </source>
</evidence>
<gene>
    <name evidence="3" type="ordered locus">Arnit_0323</name>
</gene>
<dbReference type="Proteomes" id="UP000000939">
    <property type="component" value="Chromosome"/>
</dbReference>
<sequence length="284" mass="31415">MHLRAILITIFGVLLMSIETLFMKITSIDALTFAFYIGIFMFLSLNIILLTTLKKKTIFIYKVNIQPILICGALSGISIVFFINAIKTTTVANTVFILASAPLFSAFYSYLLYKEKSKKNIYIVSFFIFVGLTVIFFSQLGSGDMRGNIYALVSANLFSLYFVVLSKYNEANRFAIIAFGGLIIATISFFLASNLLIDMSTLMILLLAGLLVVPISRVLISLGTKQLPASEVSLLMTLEAVAAPFFVWLILREVPSDGTFTGGFIIILSLFVNSLYLLKVSKNT</sequence>
<dbReference type="HOGENOM" id="CLU_033863_17_1_7"/>
<organism evidence="3 4">
    <name type="scientific">Arcobacter nitrofigilis (strain ATCC 33309 / DSM 7299 / CCUG 15893 / LMG 7604 / NCTC 12251 / CI)</name>
    <name type="common">Campylobacter nitrofigilis</name>
    <dbReference type="NCBI Taxonomy" id="572480"/>
    <lineage>
        <taxon>Bacteria</taxon>
        <taxon>Pseudomonadati</taxon>
        <taxon>Campylobacterota</taxon>
        <taxon>Epsilonproteobacteria</taxon>
        <taxon>Campylobacterales</taxon>
        <taxon>Arcobacteraceae</taxon>
        <taxon>Arcobacter</taxon>
    </lineage>
</organism>